<dbReference type="GO" id="GO:0003723">
    <property type="term" value="F:RNA binding"/>
    <property type="evidence" value="ECO:0007669"/>
    <property type="project" value="TreeGrafter"/>
</dbReference>
<dbReference type="InterPro" id="IPR036188">
    <property type="entry name" value="FAD/NAD-bd_sf"/>
</dbReference>
<evidence type="ECO:0000259" key="3">
    <source>
        <dbReference type="Pfam" id="PF01266"/>
    </source>
</evidence>
<evidence type="ECO:0000256" key="2">
    <source>
        <dbReference type="ARBA" id="ARBA00008372"/>
    </source>
</evidence>
<dbReference type="InterPro" id="IPR012337">
    <property type="entry name" value="RNaseH-like_sf"/>
</dbReference>
<dbReference type="PANTHER" id="PTHR15092:SF42">
    <property type="entry name" value="POLY(A)-SPECIFIC RIBONUCLEASE PARN-LIKE"/>
    <property type="match status" value="1"/>
</dbReference>
<dbReference type="SUPFAM" id="SSF54292">
    <property type="entry name" value="2Fe-2S ferredoxin-like"/>
    <property type="match status" value="1"/>
</dbReference>
<dbReference type="Pfam" id="PF01266">
    <property type="entry name" value="DAO"/>
    <property type="match status" value="1"/>
</dbReference>
<dbReference type="EMBL" id="JAATIQ010000192">
    <property type="protein sequence ID" value="KAF4371824.1"/>
    <property type="molecule type" value="Genomic_DNA"/>
</dbReference>
<evidence type="ECO:0000256" key="1">
    <source>
        <dbReference type="ARBA" id="ARBA00001968"/>
    </source>
</evidence>
<dbReference type="Gene3D" id="3.30.9.10">
    <property type="entry name" value="D-Amino Acid Oxidase, subunit A, domain 2"/>
    <property type="match status" value="1"/>
</dbReference>
<evidence type="ECO:0000313" key="5">
    <source>
        <dbReference type="Proteomes" id="UP000583929"/>
    </source>
</evidence>
<dbReference type="Gene3D" id="3.30.420.10">
    <property type="entry name" value="Ribonuclease H-like superfamily/Ribonuclease H"/>
    <property type="match status" value="2"/>
</dbReference>
<comment type="caution">
    <text evidence="4">The sequence shown here is derived from an EMBL/GenBank/DDBJ whole genome shotgun (WGS) entry which is preliminary data.</text>
</comment>
<dbReference type="Gene3D" id="3.50.50.60">
    <property type="entry name" value="FAD/NAD(P)-binding domain"/>
    <property type="match status" value="1"/>
</dbReference>
<dbReference type="InterPro" id="IPR036397">
    <property type="entry name" value="RNaseH_sf"/>
</dbReference>
<dbReference type="GO" id="GO:0000175">
    <property type="term" value="F:3'-5'-RNA exonuclease activity"/>
    <property type="evidence" value="ECO:0007669"/>
    <property type="project" value="TreeGrafter"/>
</dbReference>
<evidence type="ECO:0000313" key="4">
    <source>
        <dbReference type="EMBL" id="KAF4371824.1"/>
    </source>
</evidence>
<comment type="cofactor">
    <cofactor evidence="1">
        <name>a divalent metal cation</name>
        <dbReference type="ChEBI" id="CHEBI:60240"/>
    </cofactor>
</comment>
<dbReference type="SUPFAM" id="SSF53098">
    <property type="entry name" value="Ribonuclease H-like"/>
    <property type="match status" value="1"/>
</dbReference>
<dbReference type="InterPro" id="IPR012675">
    <property type="entry name" value="Beta-grasp_dom_sf"/>
</dbReference>
<dbReference type="InterPro" id="IPR051181">
    <property type="entry name" value="CAF1_poly(A)_ribonucleases"/>
</dbReference>
<dbReference type="PANTHER" id="PTHR15092">
    <property type="entry name" value="POLY A -SPECIFIC RIBONUCLEASE/TARGET OF EGR1, MEMBER 1"/>
    <property type="match status" value="1"/>
</dbReference>
<dbReference type="InterPro" id="IPR006076">
    <property type="entry name" value="FAD-dep_OxRdtase"/>
</dbReference>
<gene>
    <name evidence="4" type="ORF">G4B88_016887</name>
</gene>
<dbReference type="SUPFAM" id="SSF51905">
    <property type="entry name" value="FAD/NAD(P)-binding domain"/>
    <property type="match status" value="1"/>
</dbReference>
<dbReference type="Gene3D" id="3.10.20.30">
    <property type="match status" value="1"/>
</dbReference>
<accession>A0A7J6FMB4</accession>
<dbReference type="InterPro" id="IPR006941">
    <property type="entry name" value="RNase_CAF1"/>
</dbReference>
<dbReference type="GO" id="GO:0051536">
    <property type="term" value="F:iron-sulfur cluster binding"/>
    <property type="evidence" value="ECO:0007669"/>
    <property type="project" value="InterPro"/>
</dbReference>
<dbReference type="InterPro" id="IPR036010">
    <property type="entry name" value="2Fe-2S_ferredoxin-like_sf"/>
</dbReference>
<name>A0A7J6FMB4_CANSA</name>
<dbReference type="Pfam" id="PF04857">
    <property type="entry name" value="CAF1"/>
    <property type="match status" value="1"/>
</dbReference>
<keyword evidence="5" id="KW-1185">Reference proteome</keyword>
<protein>
    <recommendedName>
        <fullName evidence="3">FAD dependent oxidoreductase domain-containing protein</fullName>
    </recommendedName>
</protein>
<dbReference type="AlphaFoldDB" id="A0A7J6FMB4"/>
<comment type="similarity">
    <text evidence="2">Belongs to the CAF1 family.</text>
</comment>
<proteinExistence type="inferred from homology"/>
<dbReference type="Proteomes" id="UP000583929">
    <property type="component" value="Unassembled WGS sequence"/>
</dbReference>
<sequence>MAPLLQKRFFCSEVPKKWAVKQVTKSNFAESMEEIKHDISTSDFVAVSLQKTGSFSAPWHRAHPFDTAETSYYKAKYAAERFQIFQFAVCPFSVNASKLVAHPYNYLLFPRDELKLGMPSYSFSCQTSYLTSMAREGFDFNACIYDGISYLSRAQEDKAKIRIGNPRPSPLILDSTSTPSVADALFIERVKSRVIQWKKTCKKTKENTHDALMNSLRKLILGSEFYGSRPCITIDVCTERQVKLALEMLRDFADELVPVLIPGRSGGTQAVRVVLTSSQEDKDLFESELQRLEEEENKKVRGFREVIDLISASQKPVVSYNSLNDLTFIHSKFIAPLPPTVDEFASSLSKIFPCVLDVSHLMTFIGPLRKVTNIPVAISLLNSHFFAPVDIEILYKAADNEGKIHGHNAVRISHLFAKLCSILKIDPNSNTSDSQVLSAPALTESTNIFNALSTSFEESIDEEISVWTKSKRKVNCEQLVYLWGFGSENTAGKLKTMLHNSHSIFSEEFDIRLVDKSCAVIVFWQPGLAEKFLDVMNNIEKISGSLREMVSEGLRAASYETYKRACKLDIWEANLGESLDRALEDSEYLIEATPESTPIEISCSMSPFISSLSTKQPKKSTVAMAMSSTFTTSNPYLLQNYVVFSPHSTPSSTFGYQSTLFASKLTKKCLSFTAIETRPDSFSRPALNPISASAQTFDVVVVGAGVIGLTIARQFLLGSDLSVAVVDKAVPCSGATGAGQGYLWMAHKTPGSDIWDLALRSHELWRELAGNLKEQGVDPQEHMGWKNTGSLLIGRTPKEVDVLKKQVKSLQDAGVRSEFLSATDLLSKEPSLLIENDGGAAFLPGDCQLDAHRAVDLILKANRHFISKGRYAEFFYDPVTTLIRTGSSGKVIGVKTAKNTLFCNKAIIVAAGCWSGSLVQDLFRDSGIVLDVPVKPRKGHLLVLKNFNFLQLNHGMMEAGYLDHKTATQLPDTSTSVISDHDQNLSISMTATIDSMGNVVLGSSRQFAGFNTETEESVINLIWERAMDFFPKLREQTLSDFIERREVRVGLRPYMPDGKPVIGPVPGLSNVLLATGHEGGGLSMALGTAEMVADMVLGNPEKIKSAPFAVQVSNLQRLSAQIHRLPALSFYSNSLISRSSVTSTSPTSPSPSSSRKVSDRIVKLFAIDLDGKKREIVGLTGHTLLKTLANAGMIEPASHRLEDIDACSAECEVNVAQEWLDRLPGRSYDEEFILKKYSRARVLNKHSRLSCQVVLSPDLQGMVVAVPEAKPWDIP</sequence>
<reference evidence="4 5" key="1">
    <citation type="journal article" date="2020" name="bioRxiv">
        <title>Sequence and annotation of 42 cannabis genomes reveals extensive copy number variation in cannabinoid synthesis and pathogen resistance genes.</title>
        <authorList>
            <person name="Mckernan K.J."/>
            <person name="Helbert Y."/>
            <person name="Kane L.T."/>
            <person name="Ebling H."/>
            <person name="Zhang L."/>
            <person name="Liu B."/>
            <person name="Eaton Z."/>
            <person name="Mclaughlin S."/>
            <person name="Kingan S."/>
            <person name="Baybayan P."/>
            <person name="Concepcion G."/>
            <person name="Jordan M."/>
            <person name="Riva A."/>
            <person name="Barbazuk W."/>
            <person name="Harkins T."/>
        </authorList>
    </citation>
    <scope>NUCLEOTIDE SEQUENCE [LARGE SCALE GENOMIC DNA]</scope>
    <source>
        <strain evidence="5">cv. Jamaican Lion 4</strain>
        <tissue evidence="4">Leaf</tissue>
    </source>
</reference>
<feature type="domain" description="FAD dependent oxidoreductase" evidence="3">
    <location>
        <begin position="698"/>
        <end position="1095"/>
    </location>
</feature>
<organism evidence="4 5">
    <name type="scientific">Cannabis sativa</name>
    <name type="common">Hemp</name>
    <name type="synonym">Marijuana</name>
    <dbReference type="NCBI Taxonomy" id="3483"/>
    <lineage>
        <taxon>Eukaryota</taxon>
        <taxon>Viridiplantae</taxon>
        <taxon>Streptophyta</taxon>
        <taxon>Embryophyta</taxon>
        <taxon>Tracheophyta</taxon>
        <taxon>Spermatophyta</taxon>
        <taxon>Magnoliopsida</taxon>
        <taxon>eudicotyledons</taxon>
        <taxon>Gunneridae</taxon>
        <taxon>Pentapetalae</taxon>
        <taxon>rosids</taxon>
        <taxon>fabids</taxon>
        <taxon>Rosales</taxon>
        <taxon>Cannabaceae</taxon>
        <taxon>Cannabis</taxon>
    </lineage>
</organism>
<dbReference type="SUPFAM" id="SSF54373">
    <property type="entry name" value="FAD-linked reductases, C-terminal domain"/>
    <property type="match status" value="1"/>
</dbReference>